<feature type="transmembrane region" description="Helical" evidence="1">
    <location>
        <begin position="7"/>
        <end position="27"/>
    </location>
</feature>
<proteinExistence type="predicted"/>
<comment type="caution">
    <text evidence="2">The sequence shown here is derived from an EMBL/GenBank/DDBJ whole genome shotgun (WGS) entry which is preliminary data.</text>
</comment>
<accession>A0A1F8DXV2</accession>
<dbReference type="Proteomes" id="UP000176422">
    <property type="component" value="Unassembled WGS sequence"/>
</dbReference>
<dbReference type="AlphaFoldDB" id="A0A1F8DXV2"/>
<sequence length="75" mass="8441">MRKYLSLNNIGLFLNIAGTLLITYALGDFPDGGTFERLDGGTQYGIVYFKNPFQFKLGIILLIIGFFFQLTPKSK</sequence>
<keyword evidence="1" id="KW-1133">Transmembrane helix</keyword>
<gene>
    <name evidence="2" type="ORF">A2372_03265</name>
</gene>
<dbReference type="EMBL" id="MGIT01000001">
    <property type="protein sequence ID" value="OGM93377.1"/>
    <property type="molecule type" value="Genomic_DNA"/>
</dbReference>
<organism evidence="2 3">
    <name type="scientific">Candidatus Wolfebacteria bacterium RIFOXYB1_FULL_54_12</name>
    <dbReference type="NCBI Taxonomy" id="1802559"/>
    <lineage>
        <taxon>Bacteria</taxon>
        <taxon>Candidatus Wolfeibacteriota</taxon>
    </lineage>
</organism>
<evidence type="ECO:0000313" key="3">
    <source>
        <dbReference type="Proteomes" id="UP000176422"/>
    </source>
</evidence>
<evidence type="ECO:0000256" key="1">
    <source>
        <dbReference type="SAM" id="Phobius"/>
    </source>
</evidence>
<protein>
    <submittedName>
        <fullName evidence="2">Uncharacterized protein</fullName>
    </submittedName>
</protein>
<keyword evidence="1" id="KW-0812">Transmembrane</keyword>
<evidence type="ECO:0000313" key="2">
    <source>
        <dbReference type="EMBL" id="OGM93377.1"/>
    </source>
</evidence>
<reference evidence="2 3" key="1">
    <citation type="journal article" date="2016" name="Nat. Commun.">
        <title>Thousands of microbial genomes shed light on interconnected biogeochemical processes in an aquifer system.</title>
        <authorList>
            <person name="Anantharaman K."/>
            <person name="Brown C.T."/>
            <person name="Hug L.A."/>
            <person name="Sharon I."/>
            <person name="Castelle C.J."/>
            <person name="Probst A.J."/>
            <person name="Thomas B.C."/>
            <person name="Singh A."/>
            <person name="Wilkins M.J."/>
            <person name="Karaoz U."/>
            <person name="Brodie E.L."/>
            <person name="Williams K.H."/>
            <person name="Hubbard S.S."/>
            <person name="Banfield J.F."/>
        </authorList>
    </citation>
    <scope>NUCLEOTIDE SEQUENCE [LARGE SCALE GENOMIC DNA]</scope>
</reference>
<feature type="transmembrane region" description="Helical" evidence="1">
    <location>
        <begin position="53"/>
        <end position="71"/>
    </location>
</feature>
<name>A0A1F8DXV2_9BACT</name>
<keyword evidence="1" id="KW-0472">Membrane</keyword>